<dbReference type="RefSeq" id="WP_161567088.1">
    <property type="nucleotide sequence ID" value="NZ_QOVI01000004.1"/>
</dbReference>
<reference evidence="2 3" key="1">
    <citation type="submission" date="2018-07" db="EMBL/GenBank/DDBJ databases">
        <title>Leeuwenhoekiella genomics.</title>
        <authorList>
            <person name="Tahon G."/>
            <person name="Willems A."/>
        </authorList>
    </citation>
    <scope>NUCLEOTIDE SEQUENCE [LARGE SCALE GENOMIC DNA]</scope>
    <source>
        <strain evidence="2 3">R-50232</strain>
    </source>
</reference>
<dbReference type="AlphaFoldDB" id="A0A4Q0NT75"/>
<dbReference type="Proteomes" id="UP000289821">
    <property type="component" value="Unassembled WGS sequence"/>
</dbReference>
<evidence type="ECO:0000256" key="1">
    <source>
        <dbReference type="SAM" id="MobiDB-lite"/>
    </source>
</evidence>
<protein>
    <submittedName>
        <fullName evidence="2">Uncharacterized protein</fullName>
    </submittedName>
</protein>
<evidence type="ECO:0000313" key="2">
    <source>
        <dbReference type="EMBL" id="RXG14238.1"/>
    </source>
</evidence>
<accession>A0A4Q0NT75</accession>
<organism evidence="2 3">
    <name type="scientific">Leeuwenhoekiella aestuarii</name>
    <dbReference type="NCBI Taxonomy" id="2249426"/>
    <lineage>
        <taxon>Bacteria</taxon>
        <taxon>Pseudomonadati</taxon>
        <taxon>Bacteroidota</taxon>
        <taxon>Flavobacteriia</taxon>
        <taxon>Flavobacteriales</taxon>
        <taxon>Flavobacteriaceae</taxon>
        <taxon>Leeuwenhoekiella</taxon>
    </lineage>
</organism>
<name>A0A4Q0NT75_9FLAO</name>
<feature type="region of interest" description="Disordered" evidence="1">
    <location>
        <begin position="32"/>
        <end position="51"/>
    </location>
</feature>
<gene>
    <name evidence="2" type="ORF">DSM04_104346</name>
</gene>
<proteinExistence type="predicted"/>
<evidence type="ECO:0000313" key="3">
    <source>
        <dbReference type="Proteomes" id="UP000289821"/>
    </source>
</evidence>
<sequence>MKLRNLPLLFFLLATIVVNISCEPDKMLNDINVVSDSGNEKNEEKPREPED</sequence>
<keyword evidence="3" id="KW-1185">Reference proteome</keyword>
<comment type="caution">
    <text evidence="2">The sequence shown here is derived from an EMBL/GenBank/DDBJ whole genome shotgun (WGS) entry which is preliminary data.</text>
</comment>
<dbReference type="EMBL" id="QOVI01000004">
    <property type="protein sequence ID" value="RXG14238.1"/>
    <property type="molecule type" value="Genomic_DNA"/>
</dbReference>
<feature type="compositionally biased region" description="Basic and acidic residues" evidence="1">
    <location>
        <begin position="38"/>
        <end position="51"/>
    </location>
</feature>